<dbReference type="Proteomes" id="UP000321570">
    <property type="component" value="Unassembled WGS sequence"/>
</dbReference>
<feature type="domain" description="SH3" evidence="5">
    <location>
        <begin position="422"/>
        <end position="492"/>
    </location>
</feature>
<reference evidence="8 9" key="1">
    <citation type="submission" date="2019-07" db="EMBL/GenBank/DDBJ databases">
        <authorList>
            <person name="Jastrzebski P J."/>
            <person name="Paukszto L."/>
            <person name="Jastrzebski P J."/>
        </authorList>
    </citation>
    <scope>NUCLEOTIDE SEQUENCE [LARGE SCALE GENOMIC DNA]</scope>
    <source>
        <strain evidence="8 9">WMS-il1</strain>
    </source>
</reference>
<evidence type="ECO:0000256" key="3">
    <source>
        <dbReference type="PROSITE-ProRule" id="PRU00192"/>
    </source>
</evidence>
<dbReference type="PROSITE" id="PS50052">
    <property type="entry name" value="GUANYLATE_KINASE_2"/>
    <property type="match status" value="1"/>
</dbReference>
<keyword evidence="2 3" id="KW-0728">SH3 domain</keyword>
<dbReference type="Gene3D" id="3.40.50.300">
    <property type="entry name" value="P-loop containing nucleotide triphosphate hydrolases"/>
    <property type="match status" value="1"/>
</dbReference>
<feature type="compositionally biased region" description="Acidic residues" evidence="4">
    <location>
        <begin position="926"/>
        <end position="940"/>
    </location>
</feature>
<feature type="domain" description="PDZ" evidence="7">
    <location>
        <begin position="298"/>
        <end position="407"/>
    </location>
</feature>
<dbReference type="AlphaFoldDB" id="A0A564Z4E6"/>
<dbReference type="InterPro" id="IPR027417">
    <property type="entry name" value="P-loop_NTPase"/>
</dbReference>
<dbReference type="CDD" id="cd11862">
    <property type="entry name" value="SH3_MPP"/>
    <property type="match status" value="1"/>
</dbReference>
<dbReference type="InterPro" id="IPR001452">
    <property type="entry name" value="SH3_domain"/>
</dbReference>
<evidence type="ECO:0000313" key="9">
    <source>
        <dbReference type="Proteomes" id="UP000321570"/>
    </source>
</evidence>
<feature type="compositionally biased region" description="Basic and acidic residues" evidence="4">
    <location>
        <begin position="202"/>
        <end position="222"/>
    </location>
</feature>
<dbReference type="Gene3D" id="2.30.30.40">
    <property type="entry name" value="SH3 Domains"/>
    <property type="match status" value="1"/>
</dbReference>
<feature type="compositionally biased region" description="Gly residues" evidence="4">
    <location>
        <begin position="816"/>
        <end position="825"/>
    </location>
</feature>
<evidence type="ECO:0008006" key="10">
    <source>
        <dbReference type="Google" id="ProtNLM"/>
    </source>
</evidence>
<dbReference type="PANTHER" id="PTHR23122">
    <property type="entry name" value="MEMBRANE-ASSOCIATED GUANYLATE KINASE MAGUK"/>
    <property type="match status" value="1"/>
</dbReference>
<dbReference type="SUPFAM" id="SSF50156">
    <property type="entry name" value="PDZ domain-like"/>
    <property type="match status" value="1"/>
</dbReference>
<dbReference type="InterPro" id="IPR036028">
    <property type="entry name" value="SH3-like_dom_sf"/>
</dbReference>
<keyword evidence="9" id="KW-1185">Reference proteome</keyword>
<dbReference type="SMART" id="SM00072">
    <property type="entry name" value="GuKc"/>
    <property type="match status" value="1"/>
</dbReference>
<proteinExistence type="inferred from homology"/>
<dbReference type="PROSITE" id="PS50106">
    <property type="entry name" value="PDZ"/>
    <property type="match status" value="1"/>
</dbReference>
<dbReference type="PROSITE" id="PS50002">
    <property type="entry name" value="SH3"/>
    <property type="match status" value="1"/>
</dbReference>
<evidence type="ECO:0000259" key="7">
    <source>
        <dbReference type="PROSITE" id="PS50106"/>
    </source>
</evidence>
<dbReference type="EMBL" id="CABIJS010000643">
    <property type="protein sequence ID" value="VUZ54375.1"/>
    <property type="molecule type" value="Genomic_DNA"/>
</dbReference>
<evidence type="ECO:0000313" key="8">
    <source>
        <dbReference type="EMBL" id="VUZ54375.1"/>
    </source>
</evidence>
<feature type="compositionally biased region" description="Low complexity" evidence="4">
    <location>
        <begin position="241"/>
        <end position="253"/>
    </location>
</feature>
<dbReference type="SUPFAM" id="SSF50044">
    <property type="entry name" value="SH3-domain"/>
    <property type="match status" value="1"/>
</dbReference>
<name>A0A564Z4E6_HYMDI</name>
<feature type="compositionally biased region" description="Polar residues" evidence="4">
    <location>
        <begin position="876"/>
        <end position="910"/>
    </location>
</feature>
<dbReference type="InterPro" id="IPR001478">
    <property type="entry name" value="PDZ"/>
</dbReference>
<dbReference type="Pfam" id="PF00595">
    <property type="entry name" value="PDZ"/>
    <property type="match status" value="1"/>
</dbReference>
<protein>
    <recommendedName>
        <fullName evidence="10">MAGUK p55 subfamily member 6</fullName>
    </recommendedName>
</protein>
<dbReference type="SMART" id="SM00326">
    <property type="entry name" value="SH3"/>
    <property type="match status" value="1"/>
</dbReference>
<feature type="region of interest" description="Disordered" evidence="4">
    <location>
        <begin position="816"/>
        <end position="940"/>
    </location>
</feature>
<sequence>MAAVPAKERKLLRATYLIRNVLTKPGALSKHLLEPFERILTAEDQSFLNKFLENSDLKNILTLIDVITRLTQNVPASSNNNIVTNLRPLISKLRPEKSEDRNCLIALNDAWNEIEGLLTKSPGKQNPDAQELYDILSDEFVRELLVAVDDTGNYRYTSYIDANSATDVLYVEKEPVFVAEEITVSEIDDTLDQPFSISSLPQDHDYTPIRQSTRDQGERNHPETGGQLHVELDLPHPPPRTSSATPRPRIPSATETSRRPQNNKQYLARSLGRQGGDKHTALPSYIENSLPEPGKLRTVYITRRITGEPLGITLASEDSFSQPQIKSGSILSLLSREKPKEEIKGPPRIIIQRVLVDSLADRDGKLFPGDEIIEFNGVVVNSLDSVRTVMANSASSNTIQLIVKTPGRGQLKSHLLSRNRPEHKVYIRCLFKYDPVKDTLLPNTTLGVAFKSGDVLELVDAQDLNWWQVRRIDAPNSPVGLVPSQTLEERRQAFNQQAFRMGTGKRNKKVKSLFRAADSSNLLVRSDLWVYEEVVPWPPSTVHTLLLIGPNGVGRRTLKFLLCTQYPSRFSFPISDTTDPKASPSLFRIRSKEDMESDIRQGIYVEWGTVDGHHYGISFSAIREIINSGRTALVDCQCQSVHLLHQPEFNPHVVFVSAPKFEIAKAMMEKGIRENLTMNKRTDEEIKEIVEESKVFAIRNQHLYTHTLVNSNMAEGVEKLARLVTRLEQHPGWMPAGWAYEMSLPKSFDMNGHGSYHLPGMSVISGSEIPGLPNNAQSVLGRGASSVLSAASPESAFRLARPPSVCSSLQIPGLAGRKGGYGTGTGHRRYEKRVQRPETPLTPMSSTVSSESDASTRAESDSIPPEPKFMPKISAKLQQPVRSNLRVNSTNELPRILNQPNNAPIRTKPNTPLKGVQGAGIATKAEEDDDAISSTSSEED</sequence>
<evidence type="ECO:0000256" key="1">
    <source>
        <dbReference type="ARBA" id="ARBA00007014"/>
    </source>
</evidence>
<gene>
    <name evidence="8" type="ORF">WMSIL1_LOCUS12494</name>
</gene>
<dbReference type="Pfam" id="PF00625">
    <property type="entry name" value="Guanylate_kin"/>
    <property type="match status" value="1"/>
</dbReference>
<evidence type="ECO:0000259" key="5">
    <source>
        <dbReference type="PROSITE" id="PS50002"/>
    </source>
</evidence>
<feature type="domain" description="Guanylate kinase-like" evidence="6">
    <location>
        <begin position="542"/>
        <end position="725"/>
    </location>
</feature>
<evidence type="ECO:0000256" key="2">
    <source>
        <dbReference type="ARBA" id="ARBA00022443"/>
    </source>
</evidence>
<dbReference type="InterPro" id="IPR008145">
    <property type="entry name" value="GK/Ca_channel_bsu"/>
</dbReference>
<dbReference type="CDD" id="cd00136">
    <property type="entry name" value="PDZ_canonical"/>
    <property type="match status" value="1"/>
</dbReference>
<evidence type="ECO:0000256" key="4">
    <source>
        <dbReference type="SAM" id="MobiDB-lite"/>
    </source>
</evidence>
<dbReference type="InterPro" id="IPR050716">
    <property type="entry name" value="MAGUK"/>
</dbReference>
<dbReference type="Gene3D" id="2.30.42.10">
    <property type="match status" value="1"/>
</dbReference>
<organism evidence="8 9">
    <name type="scientific">Hymenolepis diminuta</name>
    <name type="common">Rat tapeworm</name>
    <dbReference type="NCBI Taxonomy" id="6216"/>
    <lineage>
        <taxon>Eukaryota</taxon>
        <taxon>Metazoa</taxon>
        <taxon>Spiralia</taxon>
        <taxon>Lophotrochozoa</taxon>
        <taxon>Platyhelminthes</taxon>
        <taxon>Cestoda</taxon>
        <taxon>Eucestoda</taxon>
        <taxon>Cyclophyllidea</taxon>
        <taxon>Hymenolepididae</taxon>
        <taxon>Hymenolepis</taxon>
    </lineage>
</organism>
<comment type="similarity">
    <text evidence="1">Belongs to the MAGUK family.</text>
</comment>
<accession>A0A564Z4E6</accession>
<dbReference type="SUPFAM" id="SSF52540">
    <property type="entry name" value="P-loop containing nucleoside triphosphate hydrolases"/>
    <property type="match status" value="1"/>
</dbReference>
<dbReference type="SMART" id="SM00228">
    <property type="entry name" value="PDZ"/>
    <property type="match status" value="1"/>
</dbReference>
<dbReference type="InterPro" id="IPR008144">
    <property type="entry name" value="Guanylate_kin-like_dom"/>
</dbReference>
<evidence type="ECO:0000259" key="6">
    <source>
        <dbReference type="PROSITE" id="PS50052"/>
    </source>
</evidence>
<feature type="region of interest" description="Disordered" evidence="4">
    <location>
        <begin position="193"/>
        <end position="263"/>
    </location>
</feature>
<dbReference type="InterPro" id="IPR036034">
    <property type="entry name" value="PDZ_sf"/>
</dbReference>